<gene>
    <name evidence="2" type="ORF">Ctob_001110</name>
</gene>
<evidence type="ECO:0000313" key="3">
    <source>
        <dbReference type="Proteomes" id="UP000037460"/>
    </source>
</evidence>
<proteinExistence type="predicted"/>
<evidence type="ECO:0000256" key="1">
    <source>
        <dbReference type="SAM" id="MobiDB-lite"/>
    </source>
</evidence>
<evidence type="ECO:0000313" key="2">
    <source>
        <dbReference type="EMBL" id="KOO21795.1"/>
    </source>
</evidence>
<dbReference type="EMBL" id="JWZX01003334">
    <property type="protein sequence ID" value="KOO21795.1"/>
    <property type="molecule type" value="Genomic_DNA"/>
</dbReference>
<dbReference type="AlphaFoldDB" id="A0A0M0J5N6"/>
<accession>A0A0M0J5N6</accession>
<organism evidence="2 3">
    <name type="scientific">Chrysochromulina tobinii</name>
    <dbReference type="NCBI Taxonomy" id="1460289"/>
    <lineage>
        <taxon>Eukaryota</taxon>
        <taxon>Haptista</taxon>
        <taxon>Haptophyta</taxon>
        <taxon>Prymnesiophyceae</taxon>
        <taxon>Prymnesiales</taxon>
        <taxon>Chrysochromulinaceae</taxon>
        <taxon>Chrysochromulina</taxon>
    </lineage>
</organism>
<protein>
    <submittedName>
        <fullName evidence="2">Uncharacterized protein</fullName>
    </submittedName>
</protein>
<reference evidence="3" key="1">
    <citation type="journal article" date="2015" name="PLoS Genet.">
        <title>Genome Sequence and Transcriptome Analyses of Chrysochromulina tobin: Metabolic Tools for Enhanced Algal Fitness in the Prominent Order Prymnesiales (Haptophyceae).</title>
        <authorList>
            <person name="Hovde B.T."/>
            <person name="Deodato C.R."/>
            <person name="Hunsperger H.M."/>
            <person name="Ryken S.A."/>
            <person name="Yost W."/>
            <person name="Jha R.K."/>
            <person name="Patterson J."/>
            <person name="Monnat R.J. Jr."/>
            <person name="Barlow S.B."/>
            <person name="Starkenburg S.R."/>
            <person name="Cattolico R.A."/>
        </authorList>
    </citation>
    <scope>NUCLEOTIDE SEQUENCE</scope>
    <source>
        <strain evidence="3">CCMP291</strain>
    </source>
</reference>
<comment type="caution">
    <text evidence="2">The sequence shown here is derived from an EMBL/GenBank/DDBJ whole genome shotgun (WGS) entry which is preliminary data.</text>
</comment>
<name>A0A0M0J5N6_9EUKA</name>
<keyword evidence="3" id="KW-1185">Reference proteome</keyword>
<dbReference type="Proteomes" id="UP000037460">
    <property type="component" value="Unassembled WGS sequence"/>
</dbReference>
<feature type="region of interest" description="Disordered" evidence="1">
    <location>
        <begin position="160"/>
        <end position="195"/>
    </location>
</feature>
<sequence>MLRSVASTTLNIRVTDLIGFYECTSNEVDIQQQLQVAGISTTVEQAFDRLLSGFDDGLNKDTFHTFQVRPCDHISVTFEWLVRGSVKLAFRCAASVEPAPRIRDELVLPLMRATEQLRLLVPPAASETQAQWEPPHTQCEVGAADNLAAVAFEPASASMLPLAPSGLSEESDDMARKRRAREERERKANKKIQKK</sequence>